<comment type="caution">
    <text evidence="1">The sequence shown here is derived from an EMBL/GenBank/DDBJ whole genome shotgun (WGS) entry which is preliminary data.</text>
</comment>
<protein>
    <submittedName>
        <fullName evidence="1">Uncharacterized protein</fullName>
    </submittedName>
</protein>
<dbReference type="Proteomes" id="UP001057868">
    <property type="component" value="Unassembled WGS sequence"/>
</dbReference>
<gene>
    <name evidence="1" type="ORF">CFOLD11_20060</name>
</gene>
<dbReference type="RefSeq" id="WP_261852142.1">
    <property type="nucleotide sequence ID" value="NZ_BQXY01000002.1"/>
</dbReference>
<dbReference type="Gene3D" id="3.30.460.10">
    <property type="entry name" value="Beta Polymerase, domain 2"/>
    <property type="match status" value="1"/>
</dbReference>
<name>A0A9W5Y232_9CLOT</name>
<proteinExistence type="predicted"/>
<dbReference type="InterPro" id="IPR043519">
    <property type="entry name" value="NT_sf"/>
</dbReference>
<accession>A0A9W5Y232</accession>
<keyword evidence="2" id="KW-1185">Reference proteome</keyword>
<reference evidence="1" key="1">
    <citation type="journal article" date="2023" name="Int. J. Syst. Evol. Microbiol.">
        <title>&lt;i&gt;Clostridium folliculivorans&lt;/i&gt; sp. nov., isolated from soil samples of an organic paddy in Japan.</title>
        <authorList>
            <person name="Tazawa J."/>
            <person name="Kobayashi H."/>
            <person name="Tanizawa Y."/>
            <person name="Uchino A."/>
            <person name="Tanaka F."/>
            <person name="Urashima Y."/>
            <person name="Miura S."/>
            <person name="Sakamoto M."/>
            <person name="Ohkuma M."/>
            <person name="Tohno M."/>
        </authorList>
    </citation>
    <scope>NUCLEOTIDE SEQUENCE</scope>
    <source>
        <strain evidence="1">D1-1</strain>
    </source>
</reference>
<dbReference type="EMBL" id="BQXY01000002">
    <property type="protein sequence ID" value="GKU25180.1"/>
    <property type="molecule type" value="Genomic_DNA"/>
</dbReference>
<dbReference type="SUPFAM" id="SSF81301">
    <property type="entry name" value="Nucleotidyltransferase"/>
    <property type="match status" value="1"/>
</dbReference>
<dbReference type="AlphaFoldDB" id="A0A9W5Y232"/>
<organism evidence="1 2">
    <name type="scientific">Clostridium folliculivorans</name>
    <dbReference type="NCBI Taxonomy" id="2886038"/>
    <lineage>
        <taxon>Bacteria</taxon>
        <taxon>Bacillati</taxon>
        <taxon>Bacillota</taxon>
        <taxon>Clostridia</taxon>
        <taxon>Eubacteriales</taxon>
        <taxon>Clostridiaceae</taxon>
        <taxon>Clostridium</taxon>
    </lineage>
</organism>
<sequence length="253" mass="29033">MNIKQLLLKRLAEIAESLSKTPNALALLGVGSIGIELDRMDGYSDLDFFVICKEGFKERFIEDLDWLESICSVSYKFRNTEDGYKLMFQDGVFCEFAVFEPQELKNISFSGGRIVWQSEEFNMKIGVSANLPIDKAVDIDFSIGEALTNLYVGLCRYQRGEKLSAYSFIQVYAKDRVLELITTIEKPQDIKKDVFNITRRFEYRYPNKSSILSKILVGYDNIPKSAEAILEFLDSNFSINTEMKNKILELCHI</sequence>
<evidence type="ECO:0000313" key="2">
    <source>
        <dbReference type="Proteomes" id="UP001057868"/>
    </source>
</evidence>
<evidence type="ECO:0000313" key="1">
    <source>
        <dbReference type="EMBL" id="GKU25180.1"/>
    </source>
</evidence>